<dbReference type="InterPro" id="IPR050331">
    <property type="entry name" value="Zinc_finger"/>
</dbReference>
<dbReference type="Proteomes" id="UP000694867">
    <property type="component" value="Unplaced"/>
</dbReference>
<dbReference type="PANTHER" id="PTHR16515">
    <property type="entry name" value="PR DOMAIN ZINC FINGER PROTEIN"/>
    <property type="match status" value="1"/>
</dbReference>
<gene>
    <name evidence="8" type="primary">LOC100908324</name>
</gene>
<evidence type="ECO:0000256" key="2">
    <source>
        <dbReference type="ARBA" id="ARBA00022737"/>
    </source>
</evidence>
<keyword evidence="3 5" id="KW-0863">Zinc-finger</keyword>
<dbReference type="FunFam" id="3.30.160.60:FF:000432">
    <property type="entry name" value="zinc finger protein Gfi-1b isoform X1"/>
    <property type="match status" value="1"/>
</dbReference>
<evidence type="ECO:0000313" key="7">
    <source>
        <dbReference type="Proteomes" id="UP000694867"/>
    </source>
</evidence>
<dbReference type="Gene3D" id="3.30.160.60">
    <property type="entry name" value="Classic Zinc Finger"/>
    <property type="match status" value="4"/>
</dbReference>
<organism evidence="7 8">
    <name type="scientific">Galendromus occidentalis</name>
    <name type="common">western predatory mite</name>
    <dbReference type="NCBI Taxonomy" id="34638"/>
    <lineage>
        <taxon>Eukaryota</taxon>
        <taxon>Metazoa</taxon>
        <taxon>Ecdysozoa</taxon>
        <taxon>Arthropoda</taxon>
        <taxon>Chelicerata</taxon>
        <taxon>Arachnida</taxon>
        <taxon>Acari</taxon>
        <taxon>Parasitiformes</taxon>
        <taxon>Mesostigmata</taxon>
        <taxon>Gamasina</taxon>
        <taxon>Phytoseioidea</taxon>
        <taxon>Phytoseiidae</taxon>
        <taxon>Typhlodrominae</taxon>
        <taxon>Galendromus</taxon>
    </lineage>
</organism>
<accession>A0AAJ6W014</accession>
<reference evidence="8" key="1">
    <citation type="submission" date="2025-08" db="UniProtKB">
        <authorList>
            <consortium name="RefSeq"/>
        </authorList>
    </citation>
    <scope>IDENTIFICATION</scope>
</reference>
<evidence type="ECO:0000313" key="8">
    <source>
        <dbReference type="RefSeq" id="XP_003747429.1"/>
    </source>
</evidence>
<keyword evidence="4" id="KW-0862">Zinc</keyword>
<dbReference type="InterPro" id="IPR013087">
    <property type="entry name" value="Znf_C2H2_type"/>
</dbReference>
<sequence>MPPAPSIFNFDWNIIAQQFAYHPETPLGIASLLIDQVRIKGERQFECSVCLKRFKRSSTLSTHHLIHTNVRPFPCPYCGKRFHQKSDMKKHTFIHTGEKPHKCVACGKAFSQSSNLITHTRRHTGLKPFQCPLCGLSFNRKIDLRRHEESKLCNILDRMCKGKSDAQTSLTSQTHVDLTSYLLREKKI</sequence>
<dbReference type="KEGG" id="goe:100908324"/>
<evidence type="ECO:0000256" key="5">
    <source>
        <dbReference type="PROSITE-ProRule" id="PRU00042"/>
    </source>
</evidence>
<dbReference type="PANTHER" id="PTHR16515:SF54">
    <property type="entry name" value="GROWTH FACTOR-INDEPENDENT 1B TRANSCRIPTION REPRESSOR"/>
    <property type="match status" value="1"/>
</dbReference>
<feature type="domain" description="C2H2-type" evidence="6">
    <location>
        <begin position="45"/>
        <end position="72"/>
    </location>
</feature>
<dbReference type="GeneID" id="100908324"/>
<feature type="domain" description="C2H2-type" evidence="6">
    <location>
        <begin position="129"/>
        <end position="148"/>
    </location>
</feature>
<name>A0AAJ6W014_9ACAR</name>
<dbReference type="AlphaFoldDB" id="A0AAJ6W014"/>
<proteinExistence type="predicted"/>
<evidence type="ECO:0000259" key="6">
    <source>
        <dbReference type="PROSITE" id="PS50157"/>
    </source>
</evidence>
<dbReference type="FunFam" id="3.30.160.60:FF:000345">
    <property type="entry name" value="Zinc finger protein Gfi-1"/>
    <property type="match status" value="1"/>
</dbReference>
<dbReference type="RefSeq" id="XP_003747429.1">
    <property type="nucleotide sequence ID" value="XM_003747381.1"/>
</dbReference>
<dbReference type="InterPro" id="IPR036236">
    <property type="entry name" value="Znf_C2H2_sf"/>
</dbReference>
<dbReference type="Pfam" id="PF00096">
    <property type="entry name" value="zf-C2H2"/>
    <property type="match status" value="4"/>
</dbReference>
<keyword evidence="1" id="KW-0479">Metal-binding</keyword>
<protein>
    <submittedName>
        <fullName evidence="8">Zinc finger protein Gfi-1b-like</fullName>
    </submittedName>
</protein>
<dbReference type="GO" id="GO:0008270">
    <property type="term" value="F:zinc ion binding"/>
    <property type="evidence" value="ECO:0007669"/>
    <property type="project" value="UniProtKB-KW"/>
</dbReference>
<feature type="domain" description="C2H2-type" evidence="6">
    <location>
        <begin position="73"/>
        <end position="100"/>
    </location>
</feature>
<keyword evidence="7" id="KW-1185">Reference proteome</keyword>
<dbReference type="GO" id="GO:0010468">
    <property type="term" value="P:regulation of gene expression"/>
    <property type="evidence" value="ECO:0007669"/>
    <property type="project" value="TreeGrafter"/>
</dbReference>
<dbReference type="SUPFAM" id="SSF57667">
    <property type="entry name" value="beta-beta-alpha zinc fingers"/>
    <property type="match status" value="2"/>
</dbReference>
<dbReference type="GO" id="GO:0005634">
    <property type="term" value="C:nucleus"/>
    <property type="evidence" value="ECO:0007669"/>
    <property type="project" value="UniProtKB-ARBA"/>
</dbReference>
<dbReference type="FunFam" id="3.30.160.60:FF:000446">
    <property type="entry name" value="Zinc finger protein"/>
    <property type="match status" value="1"/>
</dbReference>
<keyword evidence="2" id="KW-0677">Repeat</keyword>
<dbReference type="FunFam" id="3.30.160.60:FF:000100">
    <property type="entry name" value="Zinc finger 45-like"/>
    <property type="match status" value="1"/>
</dbReference>
<dbReference type="PROSITE" id="PS00028">
    <property type="entry name" value="ZINC_FINGER_C2H2_1"/>
    <property type="match status" value="3"/>
</dbReference>
<evidence type="ECO:0000256" key="4">
    <source>
        <dbReference type="ARBA" id="ARBA00022833"/>
    </source>
</evidence>
<dbReference type="PROSITE" id="PS50157">
    <property type="entry name" value="ZINC_FINGER_C2H2_2"/>
    <property type="match status" value="4"/>
</dbReference>
<feature type="domain" description="C2H2-type" evidence="6">
    <location>
        <begin position="101"/>
        <end position="128"/>
    </location>
</feature>
<evidence type="ECO:0000256" key="3">
    <source>
        <dbReference type="ARBA" id="ARBA00022771"/>
    </source>
</evidence>
<evidence type="ECO:0000256" key="1">
    <source>
        <dbReference type="ARBA" id="ARBA00022723"/>
    </source>
</evidence>
<dbReference type="SMART" id="SM00355">
    <property type="entry name" value="ZnF_C2H2"/>
    <property type="match status" value="4"/>
</dbReference>